<feature type="transmembrane region" description="Helical" evidence="7">
    <location>
        <begin position="166"/>
        <end position="185"/>
    </location>
</feature>
<feature type="transmembrane region" description="Helical" evidence="7">
    <location>
        <begin position="51"/>
        <end position="70"/>
    </location>
</feature>
<evidence type="ECO:0000256" key="7">
    <source>
        <dbReference type="SAM" id="Phobius"/>
    </source>
</evidence>
<comment type="subcellular location">
    <subcellularLocation>
        <location evidence="1">Cell membrane</location>
        <topology evidence="1">Multi-pass membrane protein</topology>
    </subcellularLocation>
</comment>
<dbReference type="SUPFAM" id="SSF103473">
    <property type="entry name" value="MFS general substrate transporter"/>
    <property type="match status" value="1"/>
</dbReference>
<reference evidence="9" key="1">
    <citation type="submission" date="2022-06" db="EMBL/GenBank/DDBJ databases">
        <title>Isolation of gut microbiota from human fecal samples.</title>
        <authorList>
            <person name="Pamer E.G."/>
            <person name="Barat B."/>
            <person name="Waligurski E."/>
            <person name="Medina S."/>
            <person name="Paddock L."/>
            <person name="Mostad J."/>
        </authorList>
    </citation>
    <scope>NUCLEOTIDE SEQUENCE</scope>
    <source>
        <strain evidence="9">DFI.7.96</strain>
    </source>
</reference>
<dbReference type="InterPro" id="IPR011701">
    <property type="entry name" value="MFS"/>
</dbReference>
<feature type="transmembrane region" description="Helical" evidence="7">
    <location>
        <begin position="12"/>
        <end position="31"/>
    </location>
</feature>
<keyword evidence="4 7" id="KW-0812">Transmembrane</keyword>
<evidence type="ECO:0000256" key="1">
    <source>
        <dbReference type="ARBA" id="ARBA00004651"/>
    </source>
</evidence>
<proteinExistence type="inferred from homology"/>
<feature type="transmembrane region" description="Helical" evidence="7">
    <location>
        <begin position="77"/>
        <end position="95"/>
    </location>
</feature>
<feature type="transmembrane region" description="Helical" evidence="7">
    <location>
        <begin position="139"/>
        <end position="160"/>
    </location>
</feature>
<dbReference type="Pfam" id="PF07690">
    <property type="entry name" value="MFS_1"/>
    <property type="match status" value="1"/>
</dbReference>
<organism evidence="9 10">
    <name type="scientific">Bittarella massiliensis</name>
    <name type="common">ex Durand et al. 2017</name>
    <dbReference type="NCBI Taxonomy" id="1720313"/>
    <lineage>
        <taxon>Bacteria</taxon>
        <taxon>Bacillati</taxon>
        <taxon>Bacillota</taxon>
        <taxon>Clostridia</taxon>
        <taxon>Eubacteriales</taxon>
        <taxon>Oscillospiraceae</taxon>
        <taxon>Bittarella (ex Durand et al. 2017)</taxon>
    </lineage>
</organism>
<dbReference type="GO" id="GO:0022857">
    <property type="term" value="F:transmembrane transporter activity"/>
    <property type="evidence" value="ECO:0007669"/>
    <property type="project" value="InterPro"/>
</dbReference>
<dbReference type="Gene3D" id="1.20.1250.20">
    <property type="entry name" value="MFS general substrate transporter like domains"/>
    <property type="match status" value="2"/>
</dbReference>
<evidence type="ECO:0000259" key="8">
    <source>
        <dbReference type="PROSITE" id="PS50850"/>
    </source>
</evidence>
<dbReference type="EMBL" id="JANGAB010000003">
    <property type="protein sequence ID" value="MCQ4949533.1"/>
    <property type="molecule type" value="Genomic_DNA"/>
</dbReference>
<dbReference type="CDD" id="cd06174">
    <property type="entry name" value="MFS"/>
    <property type="match status" value="1"/>
</dbReference>
<evidence type="ECO:0000256" key="5">
    <source>
        <dbReference type="ARBA" id="ARBA00022989"/>
    </source>
</evidence>
<keyword evidence="6 7" id="KW-0472">Membrane</keyword>
<evidence type="ECO:0000313" key="9">
    <source>
        <dbReference type="EMBL" id="MCQ4949533.1"/>
    </source>
</evidence>
<sequence length="406" mass="40824">MHRQNKRPGGRGAATMAVFFFGLLAVNYAQYQLSPLGPEITAALGLDAAQFSSAFSAPMIPAFLLSFFAGALSDRWGVRRVAGVGLAVSALGTALRPLCGSYLGLMGSMVLLGVGMAFLNANTAKVVGNWYPPQRAGTVAGAVLTSSPVGMTAALATTALLPSAKAAYWVAFAVCAAAALLWLLLMRERPEGAPDAPVKEKAAPPSAGESIAVAARSRSVWLAGGCMACLMGACILLNAFLPSALQQVRGMAAAAAGVAASAVTVGNIFGALLGPVLLQKTGSLKGCLIGAGAVFGLGAAFGWLLPQGLVMGAVLFVTGVALGMFFPLLLSLPATLPEIGPRYAGAAGGIIATLQMLGGFLLPTYLVAPLAGGSYPVLFGAAGGLMALLCLLALAFPRAARGRSAA</sequence>
<feature type="transmembrane region" description="Helical" evidence="7">
    <location>
        <begin position="311"/>
        <end position="332"/>
    </location>
</feature>
<dbReference type="PROSITE" id="PS50850">
    <property type="entry name" value="MFS"/>
    <property type="match status" value="1"/>
</dbReference>
<name>A0AAW5KA76_9FIRM</name>
<dbReference type="AlphaFoldDB" id="A0AAW5KA76"/>
<feature type="transmembrane region" description="Helical" evidence="7">
    <location>
        <begin position="286"/>
        <end position="305"/>
    </location>
</feature>
<protein>
    <submittedName>
        <fullName evidence="9">MFS transporter</fullName>
    </submittedName>
</protein>
<dbReference type="InterPro" id="IPR020846">
    <property type="entry name" value="MFS_dom"/>
</dbReference>
<evidence type="ECO:0000256" key="3">
    <source>
        <dbReference type="ARBA" id="ARBA00022448"/>
    </source>
</evidence>
<feature type="transmembrane region" description="Helical" evidence="7">
    <location>
        <begin position="220"/>
        <end position="241"/>
    </location>
</feature>
<feature type="transmembrane region" description="Helical" evidence="7">
    <location>
        <begin position="253"/>
        <end position="274"/>
    </location>
</feature>
<feature type="domain" description="Major facilitator superfamily (MFS) profile" evidence="8">
    <location>
        <begin position="15"/>
        <end position="401"/>
    </location>
</feature>
<evidence type="ECO:0000313" key="10">
    <source>
        <dbReference type="Proteomes" id="UP001205063"/>
    </source>
</evidence>
<dbReference type="InterPro" id="IPR036259">
    <property type="entry name" value="MFS_trans_sf"/>
</dbReference>
<feature type="transmembrane region" description="Helical" evidence="7">
    <location>
        <begin position="344"/>
        <end position="368"/>
    </location>
</feature>
<accession>A0AAW5KA76</accession>
<dbReference type="PANTHER" id="PTHR23514">
    <property type="entry name" value="BYPASS OF STOP CODON PROTEIN 6"/>
    <property type="match status" value="1"/>
</dbReference>
<keyword evidence="5 7" id="KW-1133">Transmembrane helix</keyword>
<dbReference type="PANTHER" id="PTHR23514:SF3">
    <property type="entry name" value="BYPASS OF STOP CODON PROTEIN 6"/>
    <property type="match status" value="1"/>
</dbReference>
<dbReference type="RefSeq" id="WP_256136083.1">
    <property type="nucleotide sequence ID" value="NZ_JANGAB010000003.1"/>
</dbReference>
<dbReference type="GO" id="GO:0005886">
    <property type="term" value="C:plasma membrane"/>
    <property type="evidence" value="ECO:0007669"/>
    <property type="project" value="UniProtKB-SubCell"/>
</dbReference>
<gene>
    <name evidence="9" type="ORF">NE646_07615</name>
</gene>
<feature type="transmembrane region" description="Helical" evidence="7">
    <location>
        <begin position="374"/>
        <end position="396"/>
    </location>
</feature>
<comment type="caution">
    <text evidence="9">The sequence shown here is derived from an EMBL/GenBank/DDBJ whole genome shotgun (WGS) entry which is preliminary data.</text>
</comment>
<dbReference type="InterPro" id="IPR051788">
    <property type="entry name" value="MFS_Transporter"/>
</dbReference>
<feature type="transmembrane region" description="Helical" evidence="7">
    <location>
        <begin position="101"/>
        <end position="119"/>
    </location>
</feature>
<dbReference type="Proteomes" id="UP001205063">
    <property type="component" value="Unassembled WGS sequence"/>
</dbReference>
<comment type="similarity">
    <text evidence="2">Belongs to the major facilitator superfamily.</text>
</comment>
<evidence type="ECO:0000256" key="4">
    <source>
        <dbReference type="ARBA" id="ARBA00022692"/>
    </source>
</evidence>
<evidence type="ECO:0000256" key="2">
    <source>
        <dbReference type="ARBA" id="ARBA00008335"/>
    </source>
</evidence>
<evidence type="ECO:0000256" key="6">
    <source>
        <dbReference type="ARBA" id="ARBA00023136"/>
    </source>
</evidence>
<keyword evidence="3" id="KW-0813">Transport</keyword>